<gene>
    <name evidence="1" type="ORF">NCTC11388_02037</name>
</gene>
<evidence type="ECO:0000313" key="1">
    <source>
        <dbReference type="EMBL" id="SUJ10172.1"/>
    </source>
</evidence>
<name>A0A380BZR3_SPHSI</name>
<dbReference type="Proteomes" id="UP000254893">
    <property type="component" value="Unassembled WGS sequence"/>
</dbReference>
<organism evidence="1 2">
    <name type="scientific">Sphingobacterium spiritivorum</name>
    <name type="common">Flavobacterium spiritivorum</name>
    <dbReference type="NCBI Taxonomy" id="258"/>
    <lineage>
        <taxon>Bacteria</taxon>
        <taxon>Pseudomonadati</taxon>
        <taxon>Bacteroidota</taxon>
        <taxon>Sphingobacteriia</taxon>
        <taxon>Sphingobacteriales</taxon>
        <taxon>Sphingobacteriaceae</taxon>
        <taxon>Sphingobacterium</taxon>
    </lineage>
</organism>
<accession>A0A380BZR3</accession>
<sequence length="402" mass="46149">MSAIKISVYNLLIILTLLNAGCSRTKPGIKTNGTYSLYLMTKDGGHAILVLDSLETNAVIDTDQLITVPSSTFDRSIIIKDGFYYHMDGRQNSFNKYSLQTDGLQQVASIPIQDKHIENKYWIARDTLLLLTLDDRTYSKLEYYKIDSKSFRIVSSGSIPVTFPSKEFPFLSIGFNYIRDNKMFIGYSFNKTMAKNDYTTIDTMYVATVDVQTMQINSIQKDSRSTYPGGINTVQSYSFEDENKDFYFMSCPGIALGNNLKKPTAIFRIDAKTNKIDPDYMINISEKINNHAYGMWYLGNQEALIRSERKDRYHNFQDHHSTYHFEYYRVNLRNGDMVKLDLPFDKGTRKESVIIQNNKAYIGIDDSTDTHSIWIYDIPAARISKGTGLSQRVDFILRMDSL</sequence>
<dbReference type="AlphaFoldDB" id="A0A380BZR3"/>
<dbReference type="RefSeq" id="WP_115170011.1">
    <property type="nucleotide sequence ID" value="NZ_UGYW01000002.1"/>
</dbReference>
<evidence type="ECO:0000313" key="2">
    <source>
        <dbReference type="Proteomes" id="UP000254893"/>
    </source>
</evidence>
<reference evidence="1 2" key="1">
    <citation type="submission" date="2018-06" db="EMBL/GenBank/DDBJ databases">
        <authorList>
            <consortium name="Pathogen Informatics"/>
            <person name="Doyle S."/>
        </authorList>
    </citation>
    <scope>NUCLEOTIDE SEQUENCE [LARGE SCALE GENOMIC DNA]</scope>
    <source>
        <strain evidence="1 2">NCTC11388</strain>
    </source>
</reference>
<protein>
    <recommendedName>
        <fullName evidence="3">DUF4374 domain-containing protein</fullName>
    </recommendedName>
</protein>
<dbReference type="EMBL" id="UGYW01000002">
    <property type="protein sequence ID" value="SUJ10172.1"/>
    <property type="molecule type" value="Genomic_DNA"/>
</dbReference>
<evidence type="ECO:0008006" key="3">
    <source>
        <dbReference type="Google" id="ProtNLM"/>
    </source>
</evidence>
<proteinExistence type="predicted"/>